<evidence type="ECO:0000313" key="3">
    <source>
        <dbReference type="EMBL" id="SDH52499.1"/>
    </source>
</evidence>
<proteinExistence type="inferred from homology"/>
<dbReference type="NCBIfam" id="TIGR00051">
    <property type="entry name" value="YbgC/FadM family acyl-CoA thioesterase"/>
    <property type="match status" value="1"/>
</dbReference>
<sequence>MKITETKIDVRYAETDQMGVVHHSNYIVWCELGRTKLIKELGFDYSDLEAAGIVSPVINIDLDYKFPARFGESVTLLTWIDSYDGLRVVYGYKINNQNGQICAHGSSSHVCVKKESFRPVSIKKQLPQWHEVYEKNKKSN</sequence>
<name>A0A1G8D550_9BACI</name>
<evidence type="ECO:0000256" key="2">
    <source>
        <dbReference type="ARBA" id="ARBA00022801"/>
    </source>
</evidence>
<keyword evidence="2 3" id="KW-0378">Hydrolase</keyword>
<dbReference type="STRING" id="930129.SAMN05216352_101548"/>
<gene>
    <name evidence="3" type="ORF">SAMN05216352_101548</name>
</gene>
<dbReference type="InterPro" id="IPR050563">
    <property type="entry name" value="4-hydroxybenzoyl-CoA_TE"/>
</dbReference>
<dbReference type="AlphaFoldDB" id="A0A1G8D550"/>
<dbReference type="RefSeq" id="WP_091580498.1">
    <property type="nucleotide sequence ID" value="NZ_FNDU01000001.1"/>
</dbReference>
<dbReference type="GO" id="GO:0047617">
    <property type="term" value="F:fatty acyl-CoA hydrolase activity"/>
    <property type="evidence" value="ECO:0007669"/>
    <property type="project" value="TreeGrafter"/>
</dbReference>
<dbReference type="Gene3D" id="3.10.129.10">
    <property type="entry name" value="Hotdog Thioesterase"/>
    <property type="match status" value="1"/>
</dbReference>
<dbReference type="Pfam" id="PF13279">
    <property type="entry name" value="4HBT_2"/>
    <property type="match status" value="1"/>
</dbReference>
<dbReference type="OrthoDB" id="9800856at2"/>
<dbReference type="Proteomes" id="UP000199017">
    <property type="component" value="Unassembled WGS sequence"/>
</dbReference>
<dbReference type="InterPro" id="IPR029069">
    <property type="entry name" value="HotDog_dom_sf"/>
</dbReference>
<evidence type="ECO:0000313" key="4">
    <source>
        <dbReference type="Proteomes" id="UP000199017"/>
    </source>
</evidence>
<dbReference type="PANTHER" id="PTHR31793">
    <property type="entry name" value="4-HYDROXYBENZOYL-COA THIOESTERASE FAMILY MEMBER"/>
    <property type="match status" value="1"/>
</dbReference>
<keyword evidence="4" id="KW-1185">Reference proteome</keyword>
<organism evidence="3 4">
    <name type="scientific">Alteribacillus bidgolensis</name>
    <dbReference type="NCBI Taxonomy" id="930129"/>
    <lineage>
        <taxon>Bacteria</taxon>
        <taxon>Bacillati</taxon>
        <taxon>Bacillota</taxon>
        <taxon>Bacilli</taxon>
        <taxon>Bacillales</taxon>
        <taxon>Bacillaceae</taxon>
        <taxon>Alteribacillus</taxon>
    </lineage>
</organism>
<protein>
    <submittedName>
        <fullName evidence="3">Acyl-CoA thioester hydrolase</fullName>
    </submittedName>
</protein>
<dbReference type="InterPro" id="IPR006684">
    <property type="entry name" value="YbgC/YbaW"/>
</dbReference>
<dbReference type="EMBL" id="FNDU01000001">
    <property type="protein sequence ID" value="SDH52499.1"/>
    <property type="molecule type" value="Genomic_DNA"/>
</dbReference>
<dbReference type="PIRSF" id="PIRSF003230">
    <property type="entry name" value="YbgC"/>
    <property type="match status" value="1"/>
</dbReference>
<dbReference type="SUPFAM" id="SSF54637">
    <property type="entry name" value="Thioesterase/thiol ester dehydrase-isomerase"/>
    <property type="match status" value="1"/>
</dbReference>
<accession>A0A1G8D550</accession>
<dbReference type="PANTHER" id="PTHR31793:SF27">
    <property type="entry name" value="NOVEL THIOESTERASE SUPERFAMILY DOMAIN AND SAPOSIN A-TYPE DOMAIN CONTAINING PROTEIN (0610012H03RIK)"/>
    <property type="match status" value="1"/>
</dbReference>
<reference evidence="3 4" key="1">
    <citation type="submission" date="2016-10" db="EMBL/GenBank/DDBJ databases">
        <authorList>
            <person name="de Groot N.N."/>
        </authorList>
    </citation>
    <scope>NUCLEOTIDE SEQUENCE [LARGE SCALE GENOMIC DNA]</scope>
    <source>
        <strain evidence="4">P4B,CCM 7963,CECT 7998,DSM 25260,IBRC-M 10614,KCTC 13821</strain>
    </source>
</reference>
<dbReference type="CDD" id="cd00586">
    <property type="entry name" value="4HBT"/>
    <property type="match status" value="1"/>
</dbReference>
<comment type="similarity">
    <text evidence="1">Belongs to the 4-hydroxybenzoyl-CoA thioesterase family.</text>
</comment>
<evidence type="ECO:0000256" key="1">
    <source>
        <dbReference type="ARBA" id="ARBA00005953"/>
    </source>
</evidence>